<dbReference type="AlphaFoldDB" id="A0A9Q4CT25"/>
<dbReference type="Proteomes" id="UP001076655">
    <property type="component" value="Unassembled WGS sequence"/>
</dbReference>
<organism evidence="1 2">
    <name type="scientific">Morganella morganii</name>
    <name type="common">Proteus morganii</name>
    <dbReference type="NCBI Taxonomy" id="582"/>
    <lineage>
        <taxon>Bacteria</taxon>
        <taxon>Pseudomonadati</taxon>
        <taxon>Pseudomonadota</taxon>
        <taxon>Gammaproteobacteria</taxon>
        <taxon>Enterobacterales</taxon>
        <taxon>Morganellaceae</taxon>
        <taxon>Morganella</taxon>
    </lineage>
</organism>
<name>A0A9Q4CT25_MORMO</name>
<dbReference type="RefSeq" id="WP_267785939.1">
    <property type="nucleotide sequence ID" value="NZ_JAPNMI010000019.1"/>
</dbReference>
<accession>A0A9Q4CT25</accession>
<dbReference type="Pfam" id="PF10065">
    <property type="entry name" value="DUF2303"/>
    <property type="match status" value="1"/>
</dbReference>
<sequence length="275" mass="30546">MSNLDGTAISQIQNMAVASLSLDAVNKSLCPAVVLPGDFNVKSLEHLQEGRYRFRGAMDTTSITDFVKYSLQHGVEEGVSCFIDADEMAAKTIFNIGTIGEPGHADNTAVVSLKKTSPFASLLNINGDRLSQKALAEWLEDWRDNLMAFDAEGNVIDIKQAINAVRKITIEASRSADHEDRDFGASRSVMENVEAKSRDVMPAVFQFTCTPYDELSEREIKLRYSVLTGGDVPVLVLRIVQLEKLEEQIAQEFRDLLADKFEETEIQTYIGKFKA</sequence>
<comment type="caution">
    <text evidence="1">The sequence shown here is derived from an EMBL/GenBank/DDBJ whole genome shotgun (WGS) entry which is preliminary data.</text>
</comment>
<proteinExistence type="predicted"/>
<reference evidence="1" key="1">
    <citation type="submission" date="2022-08" db="EMBL/GenBank/DDBJ databases">
        <authorList>
            <person name="Dale J.L."/>
        </authorList>
    </citation>
    <scope>NUCLEOTIDE SEQUENCE</scope>
    <source>
        <strain evidence="1">2022EL-00758</strain>
    </source>
</reference>
<protein>
    <submittedName>
        <fullName evidence="1">DUF2303 family protein</fullName>
    </submittedName>
</protein>
<dbReference type="InterPro" id="IPR019276">
    <property type="entry name" value="DUF2303"/>
</dbReference>
<dbReference type="EMBL" id="JAPNMI010000019">
    <property type="protein sequence ID" value="MCY0791947.1"/>
    <property type="molecule type" value="Genomic_DNA"/>
</dbReference>
<evidence type="ECO:0000313" key="2">
    <source>
        <dbReference type="Proteomes" id="UP001076655"/>
    </source>
</evidence>
<gene>
    <name evidence="1" type="ORF">N0392_20000</name>
</gene>
<evidence type="ECO:0000313" key="1">
    <source>
        <dbReference type="EMBL" id="MCY0791947.1"/>
    </source>
</evidence>